<keyword evidence="6 11" id="KW-0812">Transmembrane</keyword>
<evidence type="ECO:0000256" key="7">
    <source>
        <dbReference type="ARBA" id="ARBA00022989"/>
    </source>
</evidence>
<dbReference type="OrthoDB" id="5570404at2"/>
<evidence type="ECO:0000313" key="13">
    <source>
        <dbReference type="EMBL" id="KHF24474.1"/>
    </source>
</evidence>
<dbReference type="GO" id="GO:0015627">
    <property type="term" value="C:type II protein secretion system complex"/>
    <property type="evidence" value="ECO:0007669"/>
    <property type="project" value="InterPro"/>
</dbReference>
<dbReference type="GO" id="GO:0015628">
    <property type="term" value="P:protein secretion by the type II secretion system"/>
    <property type="evidence" value="ECO:0007669"/>
    <property type="project" value="InterPro"/>
</dbReference>
<dbReference type="EMBL" id="JRAA01000003">
    <property type="protein sequence ID" value="KHF24474.1"/>
    <property type="molecule type" value="Genomic_DNA"/>
</dbReference>
<evidence type="ECO:0000256" key="8">
    <source>
        <dbReference type="ARBA" id="ARBA00023136"/>
    </source>
</evidence>
<dbReference type="Pfam" id="PF12019">
    <property type="entry name" value="GspH"/>
    <property type="match status" value="1"/>
</dbReference>
<comment type="caution">
    <text evidence="13">The sequence shown here is derived from an EMBL/GenBank/DDBJ whole genome shotgun (WGS) entry which is preliminary data.</text>
</comment>
<evidence type="ECO:0000256" key="9">
    <source>
        <dbReference type="ARBA" id="ARBA00025772"/>
    </source>
</evidence>
<organism evidence="13 15">
    <name type="scientific">Solemya velum gill symbiont</name>
    <dbReference type="NCBI Taxonomy" id="2340"/>
    <lineage>
        <taxon>Bacteria</taxon>
        <taxon>Pseudomonadati</taxon>
        <taxon>Pseudomonadota</taxon>
        <taxon>Gammaproteobacteria</taxon>
        <taxon>sulfur-oxidizing symbionts</taxon>
    </lineage>
</organism>
<evidence type="ECO:0000259" key="12">
    <source>
        <dbReference type="Pfam" id="PF12019"/>
    </source>
</evidence>
<dbReference type="Pfam" id="PF07963">
    <property type="entry name" value="N_methyl"/>
    <property type="match status" value="1"/>
</dbReference>
<keyword evidence="3" id="KW-1003">Cell membrane</keyword>
<dbReference type="NCBIfam" id="TIGR02532">
    <property type="entry name" value="IV_pilin_GFxxxE"/>
    <property type="match status" value="1"/>
</dbReference>
<evidence type="ECO:0000256" key="3">
    <source>
        <dbReference type="ARBA" id="ARBA00022475"/>
    </source>
</evidence>
<keyword evidence="15" id="KW-1185">Reference proteome</keyword>
<protein>
    <recommendedName>
        <fullName evidence="2">Type II secretion system protein H</fullName>
    </recommendedName>
    <alternativeName>
        <fullName evidence="10">General secretion pathway protein H</fullName>
    </alternativeName>
</protein>
<evidence type="ECO:0000313" key="15">
    <source>
        <dbReference type="Proteomes" id="UP000030856"/>
    </source>
</evidence>
<dbReference type="RefSeq" id="WP_052132330.1">
    <property type="nucleotide sequence ID" value="NZ_JRAA01000003.1"/>
</dbReference>
<dbReference type="eggNOG" id="COG4970">
    <property type="taxonomic scope" value="Bacteria"/>
</dbReference>
<evidence type="ECO:0000256" key="1">
    <source>
        <dbReference type="ARBA" id="ARBA00004377"/>
    </source>
</evidence>
<reference evidence="14 16" key="2">
    <citation type="submission" date="2016-11" db="EMBL/GenBank/DDBJ databases">
        <title>Mixed transmission modes and dynamic genome evolution in an obligate animal-bacterial symbiosis.</title>
        <authorList>
            <person name="Russell S.L."/>
            <person name="Corbett-Detig R.B."/>
            <person name="Cavanaugh C.M."/>
        </authorList>
    </citation>
    <scope>NUCLEOTIDE SEQUENCE [LARGE SCALE GENOMIC DNA]</scope>
    <source>
        <strain evidence="14">MA-KB16</strain>
    </source>
</reference>
<feature type="domain" description="General secretion pathway GspH" evidence="12">
    <location>
        <begin position="46"/>
        <end position="166"/>
    </location>
</feature>
<dbReference type="InterPro" id="IPR022346">
    <property type="entry name" value="T2SS_GspH"/>
</dbReference>
<accession>A0A0B0H9E1</accession>
<dbReference type="PROSITE" id="PS00409">
    <property type="entry name" value="PROKAR_NTER_METHYL"/>
    <property type="match status" value="1"/>
</dbReference>
<dbReference type="SUPFAM" id="SSF54523">
    <property type="entry name" value="Pili subunits"/>
    <property type="match status" value="1"/>
</dbReference>
<evidence type="ECO:0000256" key="10">
    <source>
        <dbReference type="ARBA" id="ARBA00030775"/>
    </source>
</evidence>
<feature type="transmembrane region" description="Helical" evidence="11">
    <location>
        <begin position="12"/>
        <end position="33"/>
    </location>
</feature>
<keyword evidence="8 11" id="KW-0472">Membrane</keyword>
<proteinExistence type="inferred from homology"/>
<gene>
    <name evidence="13" type="primary">fimU</name>
    <name evidence="14" type="ORF">BOV88_07540</name>
    <name evidence="13" type="ORF">JV46_25330</name>
</gene>
<dbReference type="EMBL" id="MPNX01000009">
    <property type="protein sequence ID" value="OOY34956.1"/>
    <property type="molecule type" value="Genomic_DNA"/>
</dbReference>
<dbReference type="InterPro" id="IPR012902">
    <property type="entry name" value="N_methyl_site"/>
</dbReference>
<dbReference type="STRING" id="2340.JV46_25330"/>
<sequence>MMVLPKFKGFTLIELMIVMVVLAVILILAVPAFQEIIERRQLQRAGENIYSAIMFTKSEAVKQATDVSITFTQGAGGVGWCYGIDDDTSTTCNCISAAANCTLYTAVKTFSNGVSGGAEPFKNVDLDSNVSLTFTADYGKATVNTATVSLESENGDEFNVEIDSDGRRIRIESDLPGYTDP</sequence>
<dbReference type="GO" id="GO:0005886">
    <property type="term" value="C:plasma membrane"/>
    <property type="evidence" value="ECO:0007669"/>
    <property type="project" value="UniProtKB-SubCell"/>
</dbReference>
<dbReference type="GeneID" id="86991749"/>
<name>A0A0B0H9E1_SOVGS</name>
<dbReference type="AlphaFoldDB" id="A0A0B0H9E1"/>
<keyword evidence="4" id="KW-0488">Methylation</keyword>
<dbReference type="Proteomes" id="UP000030856">
    <property type="component" value="Unassembled WGS sequence"/>
</dbReference>
<dbReference type="InterPro" id="IPR045584">
    <property type="entry name" value="Pilin-like"/>
</dbReference>
<evidence type="ECO:0000256" key="4">
    <source>
        <dbReference type="ARBA" id="ARBA00022481"/>
    </source>
</evidence>
<keyword evidence="5" id="KW-0997">Cell inner membrane</keyword>
<dbReference type="Gene3D" id="3.30.700.10">
    <property type="entry name" value="Glycoprotein, Type 4 Pilin"/>
    <property type="match status" value="1"/>
</dbReference>
<evidence type="ECO:0000256" key="2">
    <source>
        <dbReference type="ARBA" id="ARBA00021549"/>
    </source>
</evidence>
<evidence type="ECO:0000256" key="11">
    <source>
        <dbReference type="SAM" id="Phobius"/>
    </source>
</evidence>
<comment type="subcellular location">
    <subcellularLocation>
        <location evidence="1">Cell inner membrane</location>
        <topology evidence="1">Single-pass membrane protein</topology>
    </subcellularLocation>
</comment>
<reference evidence="13 15" key="1">
    <citation type="journal article" date="2014" name="BMC Genomics">
        <title>The genome of the intracellular bacterium of the coastal bivalve, Solemya velum: a blueprint for thriving in and out of symbiosis.</title>
        <authorList>
            <person name="Dmytrenko O."/>
            <person name="Russell S.L."/>
            <person name="Loo W.T."/>
            <person name="Fontanez K.M."/>
            <person name="Liao L."/>
            <person name="Roeselers G."/>
            <person name="Sharma R."/>
            <person name="Stewart F.J."/>
            <person name="Newton I.L."/>
            <person name="Woyke T."/>
            <person name="Wu D."/>
            <person name="Lang J.M."/>
            <person name="Eisen J.A."/>
            <person name="Cavanaugh C.M."/>
        </authorList>
    </citation>
    <scope>NUCLEOTIDE SEQUENCE [LARGE SCALE GENOMIC DNA]</scope>
    <source>
        <strain evidence="13 15">WH</strain>
    </source>
</reference>
<evidence type="ECO:0000313" key="16">
    <source>
        <dbReference type="Proteomes" id="UP000190962"/>
    </source>
</evidence>
<comment type="similarity">
    <text evidence="9">Belongs to the GSP H family.</text>
</comment>
<dbReference type="Proteomes" id="UP000190962">
    <property type="component" value="Unassembled WGS sequence"/>
</dbReference>
<keyword evidence="7 11" id="KW-1133">Transmembrane helix</keyword>
<evidence type="ECO:0000313" key="14">
    <source>
        <dbReference type="EMBL" id="OOY34956.1"/>
    </source>
</evidence>
<evidence type="ECO:0000256" key="5">
    <source>
        <dbReference type="ARBA" id="ARBA00022519"/>
    </source>
</evidence>
<evidence type="ECO:0000256" key="6">
    <source>
        <dbReference type="ARBA" id="ARBA00022692"/>
    </source>
</evidence>